<keyword evidence="4" id="KW-0547">Nucleotide-binding</keyword>
<evidence type="ECO:0000256" key="8">
    <source>
        <dbReference type="SAM" id="MobiDB-lite"/>
    </source>
</evidence>
<feature type="compositionally biased region" description="Low complexity" evidence="8">
    <location>
        <begin position="1496"/>
        <end position="1514"/>
    </location>
</feature>
<evidence type="ECO:0000259" key="11">
    <source>
        <dbReference type="PROSITE" id="PS51743"/>
    </source>
</evidence>
<dbReference type="GO" id="GO:0016556">
    <property type="term" value="P:mRNA modification"/>
    <property type="evidence" value="ECO:0007669"/>
    <property type="project" value="InterPro"/>
</dbReference>
<feature type="region of interest" description="Disordered" evidence="8">
    <location>
        <begin position="1741"/>
        <end position="1760"/>
    </location>
</feature>
<dbReference type="Gene3D" id="3.40.50.300">
    <property type="entry name" value="P-loop containing nucleotide triphosphate hydrolases"/>
    <property type="match status" value="2"/>
</dbReference>
<keyword evidence="5" id="KW-0378">Hydrolase</keyword>
<dbReference type="GO" id="GO:0005524">
    <property type="term" value="F:ATP binding"/>
    <property type="evidence" value="ECO:0007669"/>
    <property type="project" value="UniProtKB-KW"/>
</dbReference>
<keyword evidence="2" id="KW-0808">Transferase</keyword>
<keyword evidence="7" id="KW-0693">Viral RNA replication</keyword>
<dbReference type="GO" id="GO:0016787">
    <property type="term" value="F:hydrolase activity"/>
    <property type="evidence" value="ECO:0007669"/>
    <property type="project" value="UniProtKB-KW"/>
</dbReference>
<dbReference type="GO" id="GO:0003968">
    <property type="term" value="F:RNA-directed RNA polymerase activity"/>
    <property type="evidence" value="ECO:0007669"/>
    <property type="project" value="UniProtKB-KW"/>
</dbReference>
<evidence type="ECO:0000256" key="5">
    <source>
        <dbReference type="ARBA" id="ARBA00022801"/>
    </source>
</evidence>
<dbReference type="EMBL" id="BK062906">
    <property type="protein sequence ID" value="DBA36323.1"/>
    <property type="molecule type" value="Genomic_RNA"/>
</dbReference>
<dbReference type="SUPFAM" id="SSF52540">
    <property type="entry name" value="P-loop containing nucleoside triphosphate hydrolases"/>
    <property type="match status" value="1"/>
</dbReference>
<keyword evidence="6" id="KW-0067">ATP-binding</keyword>
<protein>
    <submittedName>
        <fullName evidence="12">Nonstructural polyprotein</fullName>
    </submittedName>
</protein>
<dbReference type="PROSITE" id="PS51657">
    <property type="entry name" value="PSRV_HELICASE"/>
    <property type="match status" value="1"/>
</dbReference>
<reference evidence="12" key="1">
    <citation type="journal article" date="2022" name="bioRxiv">
        <title>Characterisation and zoonotic risk of tick viruses in public datasets.</title>
        <authorList>
            <person name="Lin Y."/>
            <person name="Pascall D."/>
        </authorList>
    </citation>
    <scope>NUCLEOTIDE SEQUENCE</scope>
</reference>
<dbReference type="InterPro" id="IPR027417">
    <property type="entry name" value="P-loop_NTPase"/>
</dbReference>
<dbReference type="InterPro" id="IPR001788">
    <property type="entry name" value="RNA-dep_RNA_pol_alsuvir"/>
</dbReference>
<feature type="compositionally biased region" description="Pro residues" evidence="8">
    <location>
        <begin position="1563"/>
        <end position="1575"/>
    </location>
</feature>
<dbReference type="PROSITE" id="PS51743">
    <property type="entry name" value="ALPHAVIRUS_MT"/>
    <property type="match status" value="1"/>
</dbReference>
<feature type="region of interest" description="Disordered" evidence="8">
    <location>
        <begin position="1554"/>
        <end position="1604"/>
    </location>
</feature>
<dbReference type="Pfam" id="PF00978">
    <property type="entry name" value="RdRP_2"/>
    <property type="match status" value="1"/>
</dbReference>
<dbReference type="PROSITE" id="PS50507">
    <property type="entry name" value="RDRP_SSRNA_POS"/>
    <property type="match status" value="1"/>
</dbReference>
<organism evidence="12">
    <name type="scientific">tick alphatetravirus 1</name>
    <dbReference type="NCBI Taxonomy" id="3078973"/>
    <lineage>
        <taxon>Viruses</taxon>
        <taxon>Riboviria</taxon>
        <taxon>Orthornavirae</taxon>
        <taxon>Kitrinoviricota</taxon>
        <taxon>Alsuviricetes</taxon>
        <taxon>Hepelivirales</taxon>
        <taxon>Alphatetraviridae</taxon>
    </lineage>
</organism>
<dbReference type="InterPro" id="IPR002588">
    <property type="entry name" value="Alphavirus-like_MT_dom"/>
</dbReference>
<reference evidence="12" key="2">
    <citation type="submission" date="2023-01" db="EMBL/GenBank/DDBJ databases">
        <authorList>
            <person name="Lin Y."/>
            <person name="Pascall D.J."/>
        </authorList>
    </citation>
    <scope>NUCLEOTIDE SEQUENCE</scope>
</reference>
<dbReference type="InterPro" id="IPR027351">
    <property type="entry name" value="(+)RNA_virus_helicase_core_dom"/>
</dbReference>
<feature type="domain" description="Alphavirus-like MT" evidence="11">
    <location>
        <begin position="60"/>
        <end position="273"/>
    </location>
</feature>
<dbReference type="GO" id="GO:0003723">
    <property type="term" value="F:RNA binding"/>
    <property type="evidence" value="ECO:0007669"/>
    <property type="project" value="InterPro"/>
</dbReference>
<dbReference type="GO" id="GO:0006396">
    <property type="term" value="P:RNA processing"/>
    <property type="evidence" value="ECO:0007669"/>
    <property type="project" value="InterPro"/>
</dbReference>
<dbReference type="Pfam" id="PF01660">
    <property type="entry name" value="Vmethyltransf"/>
    <property type="match status" value="1"/>
</dbReference>
<dbReference type="InterPro" id="IPR043502">
    <property type="entry name" value="DNA/RNA_pol_sf"/>
</dbReference>
<dbReference type="SUPFAM" id="SSF56672">
    <property type="entry name" value="DNA/RNA polymerases"/>
    <property type="match status" value="1"/>
</dbReference>
<feature type="compositionally biased region" description="Polar residues" evidence="8">
    <location>
        <begin position="1579"/>
        <end position="1590"/>
    </location>
</feature>
<keyword evidence="3" id="KW-0548">Nucleotidyltransferase</keyword>
<evidence type="ECO:0000256" key="6">
    <source>
        <dbReference type="ARBA" id="ARBA00022840"/>
    </source>
</evidence>
<proteinExistence type="predicted"/>
<name>A0AA87CJA2_9VIRU</name>
<evidence type="ECO:0000256" key="7">
    <source>
        <dbReference type="ARBA" id="ARBA00022953"/>
    </source>
</evidence>
<evidence type="ECO:0000256" key="2">
    <source>
        <dbReference type="ARBA" id="ARBA00022679"/>
    </source>
</evidence>
<feature type="domain" description="RdRp catalytic" evidence="9">
    <location>
        <begin position="1134"/>
        <end position="1246"/>
    </location>
</feature>
<accession>A0AA87CJA2</accession>
<feature type="region of interest" description="Disordered" evidence="8">
    <location>
        <begin position="1494"/>
        <end position="1514"/>
    </location>
</feature>
<feature type="domain" description="(+)RNA virus helicase C-terminal" evidence="10">
    <location>
        <begin position="557"/>
        <end position="865"/>
    </location>
</feature>
<keyword evidence="1" id="KW-0696">RNA-directed RNA polymerase</keyword>
<evidence type="ECO:0000259" key="9">
    <source>
        <dbReference type="PROSITE" id="PS50507"/>
    </source>
</evidence>
<evidence type="ECO:0000256" key="3">
    <source>
        <dbReference type="ARBA" id="ARBA00022695"/>
    </source>
</evidence>
<dbReference type="Pfam" id="PF01443">
    <property type="entry name" value="Viral_helicase1"/>
    <property type="match status" value="1"/>
</dbReference>
<dbReference type="InterPro" id="IPR007094">
    <property type="entry name" value="RNA-dir_pol_PSvirus"/>
</dbReference>
<evidence type="ECO:0000256" key="4">
    <source>
        <dbReference type="ARBA" id="ARBA00022741"/>
    </source>
</evidence>
<evidence type="ECO:0000259" key="10">
    <source>
        <dbReference type="PROSITE" id="PS51657"/>
    </source>
</evidence>
<evidence type="ECO:0000256" key="1">
    <source>
        <dbReference type="ARBA" id="ARBA00022484"/>
    </source>
</evidence>
<evidence type="ECO:0000313" key="12">
    <source>
        <dbReference type="EMBL" id="DBA36323.1"/>
    </source>
</evidence>
<dbReference type="GO" id="GO:0008174">
    <property type="term" value="F:mRNA methyltransferase activity"/>
    <property type="evidence" value="ECO:0007669"/>
    <property type="project" value="UniProtKB-UniRule"/>
</dbReference>
<sequence length="1760" mass="197423">MPDVAKYARDSGQDALAVAAAREQVEVANRLFQNLYRLRYRLTAEEVKWFEAAFPDMPFSNGAKWGHPHAAAGELRFVMRKLLNEKINNAPYVSFGGKADIDLLYSHTGEQFNCLHLCSKDSARDTYRYATAAATFRRRMADRIETDIRIRKITENLEAAVAHTPLPHPTDIMCFEGGENCFVRVPAQFMIALDATYDVSPQDFVRSMINKDIGIAHVAMMFPPGLVTDADFSDTVFRYRRITRGGRVMLVQGFRGETSEPYIHYADTWLSWLTTQVVRAPQGNYAFAVAKRHGLYRMITIHKTHNPVPPPLTVPFDFGGNVLIPKFSYILRAALARKNCTDEFARYCLQKVPQIVIPRTLLMRMIEYITSRNGEVDYETVHSYYRSQCQALSFAGTQIQNKWDAGLPEDEFLSVYFAGIVQRYMVTDGVKHGFAEVKWSQKHGTFIDEKDVTAVLPSRKYGQGSNELWPTIKAHFSHFFHRFKLSETLEHDVSCIIANNIGAMAMRPTFEMDLPGQVLSLQYESPLPSSPTQEYKIIAARGGSEIDAALRDYTSDYLLTLPSHDERFQHLAERIAEAAAGVHVSLDYSKVRVHLGPPGAGKTTELLSTLEGSVLYVGASKSLADAVTSDAPAHWECETQHVALLRARAKKFDHIIVDEFAVYHAGYIQLFMSFAPQSNILLLGDMNQCTYHDEDHPEQEKNGAAVLLPAIEKLRTQNNYRSPKAVARWLRSIPNYDVVHKSTVEGYCGVSADQDKLLRHKVLITLSRKLKDDISALVSAHKAKAKVYTAREAQGETFPDVGIVLDHVPDTPVAQKMFYVALTRSNEKVVVYINRATNSAELNIFNNRLDVALATWTGFVPYNTECDEPTAPILRLEKPDCVEFPRAWSEADVEAALDTAYGRPNVPDNVLGLAPTNLAWKLDKYCKVDPSRGIARDTPLTGRVFRGSKHVKAFHAKNNMQVLSTIGARQGAKVGSPPAAAASTIDRFVDDVVAAFEKRYIKRTTTGPAWKALDEAQLTRSLLGYLAKCEELGTTLKLEEFDVTNIDHTKVTAELKRIYKVVPTGPESDKPGQVISAWSKPLNVLFAICMRSAEECLEQSLNGYTHYANRMTEKQLADFYEMACKADNSDNDTTRELNMDFSQFDASQSSVTIRIERAIMRKLGFEGPLLDFYFRIRSAWTALCPGFVAIDAESMKSSGEPATLFLNTVLNMAYCAYVTDTSNIRFQAFKGDDSCIKGPQVVINEARRSILELITRVTIKTEYSVGSCSHFCGAFYSPYGYFLDYYRTAAKIRGVVFRDAEHFAEFQQAVNDRHSTSLKTPPDYIVRATSAYYKSDKRVGHEVTTSVLAFCAWFTRATWDEFLGFALQYDGQYCGGMIVCVDAFYEVKTLAPWDAQAIQDAYENYMDSTRLCRNCPVDQYSLDLRCKQRHGNRCLVCRRGCDAHLCYQCARTYRPAGLGACSECTRGAIFCDTRRLCLAHFKGRYERKERVSNDYRVGSGDSSSSQRSRVPQRKVAAVAIKKVKEWLAPRREDEHPLLPLASLSVTTECETVSISTQTDAIPEQPPEPAKPPDPPATAGDQQPQSAPSNASSLSRKSRRRRKKIADDQIVKDVVNALVDQCATIDDYALECSRTAVKNQLGPAAAALFWAEVLKLRRRDKDQNPYVSIEHCKEAFTNLEIPYVIGTSGVPDPSRPPVDDDTLDIIFSSDDARAVRPCVLQFVGPDERGHFVEKPRYTHVRWPGSSIKEQPPDWSGACHPS</sequence>
<dbReference type="GO" id="GO:0039694">
    <property type="term" value="P:viral RNA genome replication"/>
    <property type="evidence" value="ECO:0007669"/>
    <property type="project" value="InterPro"/>
</dbReference>
<dbReference type="GO" id="GO:0006351">
    <property type="term" value="P:DNA-templated transcription"/>
    <property type="evidence" value="ECO:0007669"/>
    <property type="project" value="InterPro"/>
</dbReference>